<keyword evidence="6" id="KW-1185">Reference proteome</keyword>
<dbReference type="PROSITE" id="PS50119">
    <property type="entry name" value="ZF_BBOX"/>
    <property type="match status" value="2"/>
</dbReference>
<comment type="caution">
    <text evidence="5">The sequence shown here is derived from an EMBL/GenBank/DDBJ whole genome shotgun (WGS) entry which is preliminary data.</text>
</comment>
<evidence type="ECO:0000259" key="4">
    <source>
        <dbReference type="PROSITE" id="PS51644"/>
    </source>
</evidence>
<dbReference type="CDD" id="cd19757">
    <property type="entry name" value="Bbox1"/>
    <property type="match status" value="2"/>
</dbReference>
<keyword evidence="2" id="KW-0175">Coiled coil</keyword>
<dbReference type="OrthoDB" id="406045at2759"/>
<dbReference type="InterPro" id="IPR041966">
    <property type="entry name" value="LOTUS-like"/>
</dbReference>
<keyword evidence="1" id="KW-0863">Zinc-finger</keyword>
<dbReference type="CDD" id="cd08824">
    <property type="entry name" value="LOTUS"/>
    <property type="match status" value="1"/>
</dbReference>
<dbReference type="EMBL" id="MPUH01000067">
    <property type="protein sequence ID" value="OMJ92125.1"/>
    <property type="molecule type" value="Genomic_DNA"/>
</dbReference>
<feature type="domain" description="HTH OST-type" evidence="4">
    <location>
        <begin position="503"/>
        <end position="575"/>
    </location>
</feature>
<protein>
    <recommendedName>
        <fullName evidence="7">B box-type domain-containing protein</fullName>
    </recommendedName>
</protein>
<feature type="coiled-coil region" evidence="2">
    <location>
        <begin position="237"/>
        <end position="264"/>
    </location>
</feature>
<feature type="domain" description="B box-type" evidence="3">
    <location>
        <begin position="40"/>
        <end position="79"/>
    </location>
</feature>
<dbReference type="GO" id="GO:0008270">
    <property type="term" value="F:zinc ion binding"/>
    <property type="evidence" value="ECO:0007669"/>
    <property type="project" value="UniProtKB-KW"/>
</dbReference>
<dbReference type="AlphaFoldDB" id="A0A1R2CT11"/>
<dbReference type="GO" id="GO:0004540">
    <property type="term" value="F:RNA nuclease activity"/>
    <property type="evidence" value="ECO:0007669"/>
    <property type="project" value="InterPro"/>
</dbReference>
<evidence type="ECO:0008006" key="7">
    <source>
        <dbReference type="Google" id="ProtNLM"/>
    </source>
</evidence>
<reference evidence="5 6" key="1">
    <citation type="submission" date="2016-11" db="EMBL/GenBank/DDBJ databases">
        <title>The macronuclear genome of Stentor coeruleus: a giant cell with tiny introns.</title>
        <authorList>
            <person name="Slabodnick M."/>
            <person name="Ruby J.G."/>
            <person name="Reiff S.B."/>
            <person name="Swart E.C."/>
            <person name="Gosai S."/>
            <person name="Prabakaran S."/>
            <person name="Witkowska E."/>
            <person name="Larue G.E."/>
            <person name="Fisher S."/>
            <person name="Freeman R.M."/>
            <person name="Gunawardena J."/>
            <person name="Chu W."/>
            <person name="Stover N.A."/>
            <person name="Gregory B.D."/>
            <person name="Nowacki M."/>
            <person name="Derisi J."/>
            <person name="Roy S.W."/>
            <person name="Marshall W.F."/>
            <person name="Sood P."/>
        </authorList>
    </citation>
    <scope>NUCLEOTIDE SEQUENCE [LARGE SCALE GENOMIC DNA]</scope>
    <source>
        <strain evidence="5">WM001</strain>
    </source>
</reference>
<feature type="domain" description="B box-type" evidence="3">
    <location>
        <begin position="1"/>
        <end position="43"/>
    </location>
</feature>
<evidence type="ECO:0000256" key="2">
    <source>
        <dbReference type="SAM" id="Coils"/>
    </source>
</evidence>
<keyword evidence="1" id="KW-0479">Metal-binding</keyword>
<evidence type="ECO:0000313" key="5">
    <source>
        <dbReference type="EMBL" id="OMJ92125.1"/>
    </source>
</evidence>
<dbReference type="PROSITE" id="PS51644">
    <property type="entry name" value="HTH_OST"/>
    <property type="match status" value="1"/>
</dbReference>
<organism evidence="5 6">
    <name type="scientific">Stentor coeruleus</name>
    <dbReference type="NCBI Taxonomy" id="5963"/>
    <lineage>
        <taxon>Eukaryota</taxon>
        <taxon>Sar</taxon>
        <taxon>Alveolata</taxon>
        <taxon>Ciliophora</taxon>
        <taxon>Postciliodesmatophora</taxon>
        <taxon>Heterotrichea</taxon>
        <taxon>Heterotrichida</taxon>
        <taxon>Stentoridae</taxon>
        <taxon>Stentor</taxon>
    </lineage>
</organism>
<evidence type="ECO:0000256" key="1">
    <source>
        <dbReference type="PROSITE-ProRule" id="PRU00024"/>
    </source>
</evidence>
<dbReference type="InterPro" id="IPR025605">
    <property type="entry name" value="OST-HTH/LOTUS_dom"/>
</dbReference>
<gene>
    <name evidence="5" type="ORF">SteCoe_5113</name>
</gene>
<dbReference type="InterPro" id="IPR000315">
    <property type="entry name" value="Znf_B-box"/>
</dbReference>
<keyword evidence="1" id="KW-0862">Zinc</keyword>
<dbReference type="Pfam" id="PF01936">
    <property type="entry name" value="NYN"/>
    <property type="match status" value="1"/>
</dbReference>
<name>A0A1R2CT11_9CILI</name>
<dbReference type="InterPro" id="IPR025677">
    <property type="entry name" value="OST-HTH-assoc_dom"/>
</dbReference>
<accession>A0A1R2CT11</accession>
<evidence type="ECO:0000259" key="3">
    <source>
        <dbReference type="PROSITE" id="PS50119"/>
    </source>
</evidence>
<dbReference type="Gene3D" id="3.30.420.610">
    <property type="entry name" value="LOTUS domain-like"/>
    <property type="match status" value="1"/>
</dbReference>
<sequence>MKCEECLSLEATNICIECEQVLCKDCDESLHKGGKRKTHTRPLICGECRDRAVIQCIQCTLALCHNCQKSHSSHIVSHITSSKRLGVFWDISSCRPSRSEEIQILLNEIHQKVGIPEFIKAYGDPWGKWKDALSTSSVLSVHKAGIKTFEALLLDLSISLNTGLTHVLIISSQSQTFVPHLMQLKSNMIAVEFWLSSRILPLQIQEALAEEPKKDKNSQLDVMINYLREEAFKGNILIDLQELLQILELKMKISNDEVSRLLETAEKSGLIFLSSKEFDKETINFVSLRVENCTLECLTWTLRSLCVDEMLPSEKAIQARMREVFDYKPSDSEWQNLISQARGHSHASSAPEFSLFSKSLTLPKFTFKEISDPSSGSKTLAIYPNGEIWEALDNHSKLGDFLDIRKTQEWKDFLMFLENYFVHKGIRRPKKDEGQKAIPGGRYGCAQFIKVCGPNSLKNCSLGKLSYMVQLAISEDYLRYQRTLLIWTANTHNIVPKNELTKKIQGIKQATLAILERYSEGVSLAQLPLYIKRSLNFPLNIQELGYPKLKDLLATFPEVAIELRNTNHPFAVLCKDNKYTPPPLIENIIFCITNILSDKNFGIEVRDLEAQIACKLGRIEWAYYRTSSLVEFIKAYGKNQFEMHQTRETFMIFKAKQHCYSYFYEPIGENSWDFQNDRVSSPTVLHHSSLSSEPHPGHMPRAVNISNLPAGIIRSSAEEPNFFFDSGTSSTDFSYSLSRYKRANAESQSKFPLAEHIHIRSEDLGSRFRGNDKDSYSWLDYSSLRPPPGFE</sequence>
<proteinExistence type="predicted"/>
<dbReference type="InterPro" id="IPR021139">
    <property type="entry name" value="NYN"/>
</dbReference>
<dbReference type="Pfam" id="PF14418">
    <property type="entry name" value="OHA"/>
    <property type="match status" value="1"/>
</dbReference>
<evidence type="ECO:0000313" key="6">
    <source>
        <dbReference type="Proteomes" id="UP000187209"/>
    </source>
</evidence>
<dbReference type="Proteomes" id="UP000187209">
    <property type="component" value="Unassembled WGS sequence"/>
</dbReference>
<dbReference type="Pfam" id="PF12872">
    <property type="entry name" value="OST-HTH"/>
    <property type="match status" value="1"/>
</dbReference>